<dbReference type="InterPro" id="IPR011827">
    <property type="entry name" value="LeuD_type2/HacB/DmdB"/>
</dbReference>
<comment type="similarity">
    <text evidence="1">Belongs to the aconitase/IPM isomerase family.</text>
</comment>
<feature type="domain" description="Aconitase/3-isopropylmalate dehydratase large subunit alpha/beta/alpha" evidence="7">
    <location>
        <begin position="210"/>
        <end position="432"/>
    </location>
</feature>
<keyword evidence="5" id="KW-0456">Lyase</keyword>
<evidence type="ECO:0000313" key="9">
    <source>
        <dbReference type="EMBL" id="KAF9697154.1"/>
    </source>
</evidence>
<dbReference type="InterPro" id="IPR015931">
    <property type="entry name" value="Acnase/IPM_dHydase_lsu_aba_1/3"/>
</dbReference>
<dbReference type="CDD" id="cd01577">
    <property type="entry name" value="IPMI_Swivel"/>
    <property type="match status" value="1"/>
</dbReference>
<dbReference type="Gene3D" id="3.30.499.10">
    <property type="entry name" value="Aconitase, domain 3"/>
    <property type="match status" value="2"/>
</dbReference>
<evidence type="ECO:0000256" key="1">
    <source>
        <dbReference type="ARBA" id="ARBA00007185"/>
    </source>
</evidence>
<dbReference type="GO" id="GO:0170038">
    <property type="term" value="P:proteinogenic amino acid biosynthetic process"/>
    <property type="evidence" value="ECO:0007669"/>
    <property type="project" value="UniProtKB-ARBA"/>
</dbReference>
<dbReference type="InterPro" id="IPR001030">
    <property type="entry name" value="Acoase/IPM_deHydtase_lsu_aba"/>
</dbReference>
<evidence type="ECO:0000256" key="3">
    <source>
        <dbReference type="ARBA" id="ARBA00023004"/>
    </source>
</evidence>
<reference evidence="9" key="2">
    <citation type="submission" date="2020-09" db="EMBL/GenBank/DDBJ databases">
        <title>Reference genome assembly for Australian Ascochyta lentis isolate Al4.</title>
        <authorList>
            <person name="Lee R.C."/>
            <person name="Farfan-Caceres L.M."/>
            <person name="Debler J.W."/>
            <person name="Williams A.H."/>
            <person name="Henares B.M."/>
        </authorList>
    </citation>
    <scope>NUCLEOTIDE SEQUENCE</scope>
    <source>
        <strain evidence="9">Al4</strain>
    </source>
</reference>
<dbReference type="GO" id="GO:0046872">
    <property type="term" value="F:metal ion binding"/>
    <property type="evidence" value="ECO:0007669"/>
    <property type="project" value="UniProtKB-KW"/>
</dbReference>
<feature type="domain" description="Aconitase/3-isopropylmalate dehydratase large subunit alpha/beta/alpha" evidence="7">
    <location>
        <begin position="435"/>
        <end position="555"/>
    </location>
</feature>
<dbReference type="OrthoDB" id="419183at2759"/>
<dbReference type="Gene3D" id="3.20.19.10">
    <property type="entry name" value="Aconitase, domain 4"/>
    <property type="match status" value="1"/>
</dbReference>
<comment type="caution">
    <text evidence="9">The sequence shown here is derived from an EMBL/GenBank/DDBJ whole genome shotgun (WGS) entry which is preliminary data.</text>
</comment>
<evidence type="ECO:0000259" key="8">
    <source>
        <dbReference type="Pfam" id="PF00694"/>
    </source>
</evidence>
<dbReference type="GO" id="GO:0016836">
    <property type="term" value="F:hydro-lyase activity"/>
    <property type="evidence" value="ECO:0007669"/>
    <property type="project" value="InterPro"/>
</dbReference>
<evidence type="ECO:0008006" key="11">
    <source>
        <dbReference type="Google" id="ProtNLM"/>
    </source>
</evidence>
<dbReference type="InterPro" id="IPR000573">
    <property type="entry name" value="AconitaseA/IPMdHydase_ssu_swvl"/>
</dbReference>
<keyword evidence="4" id="KW-0411">Iron-sulfur</keyword>
<evidence type="ECO:0000259" key="7">
    <source>
        <dbReference type="Pfam" id="PF00330"/>
    </source>
</evidence>
<dbReference type="InterPro" id="IPR050067">
    <property type="entry name" value="IPM_dehydratase_rel_enz"/>
</dbReference>
<evidence type="ECO:0000313" key="10">
    <source>
        <dbReference type="Proteomes" id="UP000651452"/>
    </source>
</evidence>
<evidence type="ECO:0000256" key="6">
    <source>
        <dbReference type="SAM" id="MobiDB-lite"/>
    </source>
</evidence>
<dbReference type="GO" id="GO:0170034">
    <property type="term" value="P:L-amino acid biosynthetic process"/>
    <property type="evidence" value="ECO:0007669"/>
    <property type="project" value="UniProtKB-ARBA"/>
</dbReference>
<dbReference type="NCBIfam" id="TIGR02087">
    <property type="entry name" value="LEUD_arch"/>
    <property type="match status" value="1"/>
</dbReference>
<dbReference type="PANTHER" id="PTHR43822:SF2">
    <property type="entry name" value="HOMOACONITASE, MITOCHONDRIAL"/>
    <property type="match status" value="1"/>
</dbReference>
<dbReference type="InterPro" id="IPR033940">
    <property type="entry name" value="IPMI_Swivel"/>
</dbReference>
<dbReference type="PANTHER" id="PTHR43822">
    <property type="entry name" value="HOMOACONITASE, MITOCHONDRIAL-RELATED"/>
    <property type="match status" value="1"/>
</dbReference>
<dbReference type="InterPro" id="IPR036008">
    <property type="entry name" value="Aconitase_4Fe-4S_dom"/>
</dbReference>
<evidence type="ECO:0000256" key="2">
    <source>
        <dbReference type="ARBA" id="ARBA00022723"/>
    </source>
</evidence>
<evidence type="ECO:0000256" key="5">
    <source>
        <dbReference type="ARBA" id="ARBA00023239"/>
    </source>
</evidence>
<evidence type="ECO:0000256" key="4">
    <source>
        <dbReference type="ARBA" id="ARBA00023014"/>
    </source>
</evidence>
<keyword evidence="3" id="KW-0408">Iron</keyword>
<sequence length="824" mass="89392">MNLRNDGKVEEGHRSARLLQAAVNLSLKNVRSIEIPDQKDTDTSDIVSAEQTLNKTKATLLRSGHEREAIAIDTAIDHCLTKKEFGGLGLSLKEETSEVLQNAISFQVEAWLEALNSEDHARKLPKALSDRPKDRRPMTLSEKIFAHHSINSLRTTGMAVGDIMRVSVDWVIASELAWAGLYAGITRAGVKEVFRNDRIWIAGDHRVDPRNYDSPLSQKLIGAATKAERTFRLTENKGPNYTIMHTEFVREKAQPGTLVVGADSHTCSSGAVGCLAIGLGIADVAIPVIAGETWFRVPECINIRFVGDLPPGIGGKDVILHIMRELKRNTVAASRIVEFSGPSLKQLSIDARFAICNMCTEFGAITGICVPDEVTKSYIDSRRTKRGSQSALYFSPDEDACYSQTFDINLGNIASYIALYPSPDNVVSVKDVLGTKLDGCFIGACTTAEEDLVLAALILKAGIAQGLPLINGTRHVTPGSLPIVNRLGELGLLDAYSDAGFTRGAPGCSYCVGVVDVAQSGSVWLSSQNRNFPDRMGKGAVGNLAAATTVAASSFSMTITDPLPLLRMIDQGIWSRYKTLSARKKKGTLSTDLSTPEYVQPNFRQWPASTTENTNSAMSKPPSEQQPKQSRIKSRVAILGDFVDTDALAPSEFITSALTDEALGQHCMQYAAPDFRAKVQNGQQIVVAGKAFGVGSSREQAPRALKGLGVRCVIARSFAYIYARNQPNVGLLGIVIEDDAFYAAVEDNVEVTVELSAHLVFVGPASFPFKLDDMERRLIEQGGMAAAFKEFGKNLFGRLTTVVDERVPGIMMMESNAEPGELQW</sequence>
<dbReference type="Pfam" id="PF00694">
    <property type="entry name" value="Aconitase_C"/>
    <property type="match status" value="1"/>
</dbReference>
<proteinExistence type="inferred from homology"/>
<gene>
    <name evidence="9" type="ORF">EKO04_005150</name>
</gene>
<dbReference type="PRINTS" id="PR00415">
    <property type="entry name" value="ACONITASE"/>
</dbReference>
<protein>
    <recommendedName>
        <fullName evidence="11">Aconitate hydratase</fullName>
    </recommendedName>
</protein>
<feature type="domain" description="Aconitase A/isopropylmalate dehydratase small subunit swivel" evidence="8">
    <location>
        <begin position="676"/>
        <end position="737"/>
    </location>
</feature>
<keyword evidence="2" id="KW-0479">Metal-binding</keyword>
<dbReference type="AlphaFoldDB" id="A0A8H7J5B2"/>
<dbReference type="Proteomes" id="UP000651452">
    <property type="component" value="Unassembled WGS sequence"/>
</dbReference>
<reference evidence="9" key="1">
    <citation type="submission" date="2018-12" db="EMBL/GenBank/DDBJ databases">
        <authorList>
            <person name="Syme R.A."/>
            <person name="Farfan-Caceres L."/>
            <person name="Lichtenzveig J."/>
        </authorList>
    </citation>
    <scope>NUCLEOTIDE SEQUENCE</scope>
    <source>
        <strain evidence="9">Al4</strain>
    </source>
</reference>
<feature type="region of interest" description="Disordered" evidence="6">
    <location>
        <begin position="604"/>
        <end position="631"/>
    </location>
</feature>
<name>A0A8H7J5B2_9PLEO</name>
<dbReference type="Pfam" id="PF00330">
    <property type="entry name" value="Aconitase"/>
    <property type="match status" value="2"/>
</dbReference>
<dbReference type="SUPFAM" id="SSF52016">
    <property type="entry name" value="LeuD/IlvD-like"/>
    <property type="match status" value="1"/>
</dbReference>
<organism evidence="9 10">
    <name type="scientific">Ascochyta lentis</name>
    <dbReference type="NCBI Taxonomy" id="205686"/>
    <lineage>
        <taxon>Eukaryota</taxon>
        <taxon>Fungi</taxon>
        <taxon>Dikarya</taxon>
        <taxon>Ascomycota</taxon>
        <taxon>Pezizomycotina</taxon>
        <taxon>Dothideomycetes</taxon>
        <taxon>Pleosporomycetidae</taxon>
        <taxon>Pleosporales</taxon>
        <taxon>Pleosporineae</taxon>
        <taxon>Didymellaceae</taxon>
        <taxon>Ascochyta</taxon>
    </lineage>
</organism>
<dbReference type="EMBL" id="RZGK01000008">
    <property type="protein sequence ID" value="KAF9697154.1"/>
    <property type="molecule type" value="Genomic_DNA"/>
</dbReference>
<keyword evidence="10" id="KW-1185">Reference proteome</keyword>
<dbReference type="GO" id="GO:0051536">
    <property type="term" value="F:iron-sulfur cluster binding"/>
    <property type="evidence" value="ECO:0007669"/>
    <property type="project" value="UniProtKB-KW"/>
</dbReference>
<accession>A0A8H7J5B2</accession>
<dbReference type="SUPFAM" id="SSF53732">
    <property type="entry name" value="Aconitase iron-sulfur domain"/>
    <property type="match status" value="1"/>
</dbReference>
<dbReference type="InterPro" id="IPR015928">
    <property type="entry name" value="Aconitase/3IPM_dehydase_swvl"/>
</dbReference>
<feature type="compositionally biased region" description="Polar residues" evidence="6">
    <location>
        <begin position="607"/>
        <end position="629"/>
    </location>
</feature>